<dbReference type="InterPro" id="IPR006944">
    <property type="entry name" value="Phage/GTA_portal"/>
</dbReference>
<dbReference type="InterPro" id="IPR006427">
    <property type="entry name" value="Portal_HK97"/>
</dbReference>
<organism evidence="1 2">
    <name type="scientific">Zhongshania guokunii</name>
    <dbReference type="NCBI Taxonomy" id="641783"/>
    <lineage>
        <taxon>Bacteria</taxon>
        <taxon>Pseudomonadati</taxon>
        <taxon>Pseudomonadota</taxon>
        <taxon>Gammaproteobacteria</taxon>
        <taxon>Cellvibrionales</taxon>
        <taxon>Spongiibacteraceae</taxon>
        <taxon>Zhongshania</taxon>
    </lineage>
</organism>
<evidence type="ECO:0000313" key="2">
    <source>
        <dbReference type="Proteomes" id="UP001557485"/>
    </source>
</evidence>
<reference evidence="1 2" key="1">
    <citation type="journal article" date="2011" name="Int. J. Syst. Evol. Microbiol.">
        <title>Zhongshania antarctica gen. nov., sp. nov. and Zhongshania guokunii sp. nov., gammaproteobacteria respectively isolated from coastal attached (fast) ice and surface seawater of the Antarctic.</title>
        <authorList>
            <person name="Li H.J."/>
            <person name="Zhang X.Y."/>
            <person name="Chen C.X."/>
            <person name="Zhang Y.J."/>
            <person name="Gao Z.M."/>
            <person name="Yu Y."/>
            <person name="Chen X.L."/>
            <person name="Chen B."/>
            <person name="Zhang Y.Z."/>
        </authorList>
    </citation>
    <scope>NUCLEOTIDE SEQUENCE [LARGE SCALE GENOMIC DNA]</scope>
    <source>
        <strain evidence="1 2">ZS6-22T</strain>
    </source>
</reference>
<evidence type="ECO:0000313" key="1">
    <source>
        <dbReference type="EMBL" id="MEX1669134.1"/>
    </source>
</evidence>
<proteinExistence type="predicted"/>
<dbReference type="Proteomes" id="UP001557485">
    <property type="component" value="Unassembled WGS sequence"/>
</dbReference>
<comment type="caution">
    <text evidence="1">The sequence shown here is derived from an EMBL/GenBank/DDBJ whole genome shotgun (WGS) entry which is preliminary data.</text>
</comment>
<accession>A0ABV3U6H7</accession>
<dbReference type="RefSeq" id="WP_368381405.1">
    <property type="nucleotide sequence ID" value="NZ_JBFRYA010000007.1"/>
</dbReference>
<protein>
    <submittedName>
        <fullName evidence="1">Phage portal protein</fullName>
    </submittedName>
</protein>
<gene>
    <name evidence="1" type="ORF">AB4876_09435</name>
</gene>
<dbReference type="Pfam" id="PF04860">
    <property type="entry name" value="Phage_portal"/>
    <property type="match status" value="1"/>
</dbReference>
<name>A0ABV3U6H7_9GAMM</name>
<keyword evidence="2" id="KW-1185">Reference proteome</keyword>
<dbReference type="NCBIfam" id="TIGR01537">
    <property type="entry name" value="portal_HK97"/>
    <property type="match status" value="1"/>
</dbReference>
<sequence>MKSKAQKPGRIKSAVLNWLGFGLGDAENWADYYGVTSASGEVVSTEKALGLSAVWACARLVSQTIATLPLGMYERKADGSRVQADSLPIARLIHTKPNADMTSVVFWEAFVVNVLLQGNGFAEKRRIGDRVVALELMPADRVTWRRLQSGAYEFVYTASDGKRRVLQEDDVFHVPGFTRDGRFGMSVIKYGAEVFGAGLAANNVANSTFKNGLMQAVYFSMEKTLKPDQRNEFRENLKEVSGSLNAGKSPLLEGGMTAKTLGINPSDAQLLESRSYSVEEICRWFGVPPVMVGASDKSSSWASSSEQLNLWFLKYGLTPLLKRIEQSIYDRLLSPAEQRRYYAEFTVEGLLRGDTTARKDFYASALQNGYINRSTVARLENFPDVPGGHIYTVQSNLVPLDQLGSGDQSQVVRAALRHWLGDEENEAS</sequence>
<dbReference type="EMBL" id="JBFRYA010000007">
    <property type="protein sequence ID" value="MEX1669134.1"/>
    <property type="molecule type" value="Genomic_DNA"/>
</dbReference>